<evidence type="ECO:0000313" key="2">
    <source>
        <dbReference type="Proteomes" id="UP001176941"/>
    </source>
</evidence>
<organism evidence="1 2">
    <name type="scientific">Rangifer tarandus platyrhynchus</name>
    <name type="common">Svalbard reindeer</name>
    <dbReference type="NCBI Taxonomy" id="3082113"/>
    <lineage>
        <taxon>Eukaryota</taxon>
        <taxon>Metazoa</taxon>
        <taxon>Chordata</taxon>
        <taxon>Craniata</taxon>
        <taxon>Vertebrata</taxon>
        <taxon>Euteleostomi</taxon>
        <taxon>Mammalia</taxon>
        <taxon>Eutheria</taxon>
        <taxon>Laurasiatheria</taxon>
        <taxon>Artiodactyla</taxon>
        <taxon>Ruminantia</taxon>
        <taxon>Pecora</taxon>
        <taxon>Cervidae</taxon>
        <taxon>Odocoileinae</taxon>
        <taxon>Rangifer</taxon>
    </lineage>
</organism>
<proteinExistence type="predicted"/>
<dbReference type="Proteomes" id="UP001176941">
    <property type="component" value="Chromosome 1"/>
</dbReference>
<evidence type="ECO:0000313" key="1">
    <source>
        <dbReference type="EMBL" id="CAI9152346.1"/>
    </source>
</evidence>
<reference evidence="1" key="1">
    <citation type="submission" date="2023-04" db="EMBL/GenBank/DDBJ databases">
        <authorList>
            <consortium name="ELIXIR-Norway"/>
        </authorList>
    </citation>
    <scope>NUCLEOTIDE SEQUENCE [LARGE SCALE GENOMIC DNA]</scope>
</reference>
<protein>
    <submittedName>
        <fullName evidence="1">Uncharacterized protein</fullName>
    </submittedName>
</protein>
<dbReference type="EMBL" id="OX459937">
    <property type="protein sequence ID" value="CAI9152346.1"/>
    <property type="molecule type" value="Genomic_DNA"/>
</dbReference>
<sequence length="206" mass="22971">MSITNSQSLLKLMSIESVMPSNHLILCCPLLLPPSIFPSTRVFSNESVLRIRWPKYWSFSFSISPSNEYSGLISFRMDGLDLLAAQGTLKSLLQYHGSKASIFQHSAFFIVQLSHPYMTAGKTIALTRQIFVGKVMSLLFNMLSRLVIAFLPRSNCLLISWLQSPSAVILEPKKIKSVTVPTVSPSVCHEVMGPDAMILVFLDVEF</sequence>
<name>A0ABN8XW20_RANTA</name>
<keyword evidence="2" id="KW-1185">Reference proteome</keyword>
<gene>
    <name evidence="1" type="ORF">MRATA1EN1_LOCUS1308</name>
</gene>
<accession>A0ABN8XW20</accession>